<comment type="caution">
    <text evidence="1">The sequence shown here is derived from an EMBL/GenBank/DDBJ whole genome shotgun (WGS) entry which is preliminary data.</text>
</comment>
<organism evidence="1 2">
    <name type="scientific">Chaetoceros tenuissimus</name>
    <dbReference type="NCBI Taxonomy" id="426638"/>
    <lineage>
        <taxon>Eukaryota</taxon>
        <taxon>Sar</taxon>
        <taxon>Stramenopiles</taxon>
        <taxon>Ochrophyta</taxon>
        <taxon>Bacillariophyta</taxon>
        <taxon>Coscinodiscophyceae</taxon>
        <taxon>Chaetocerotophycidae</taxon>
        <taxon>Chaetocerotales</taxon>
        <taxon>Chaetocerotaceae</taxon>
        <taxon>Chaetoceros</taxon>
    </lineage>
</organism>
<gene>
    <name evidence="1" type="ORF">CTEN210_12216</name>
</gene>
<name>A0AAD3D2W9_9STRA</name>
<proteinExistence type="predicted"/>
<dbReference type="EMBL" id="BLLK01000051">
    <property type="protein sequence ID" value="GFH55740.1"/>
    <property type="molecule type" value="Genomic_DNA"/>
</dbReference>
<dbReference type="AlphaFoldDB" id="A0AAD3D2W9"/>
<evidence type="ECO:0000313" key="1">
    <source>
        <dbReference type="EMBL" id="GFH55740.1"/>
    </source>
</evidence>
<accession>A0AAD3D2W9</accession>
<reference evidence="1 2" key="1">
    <citation type="journal article" date="2021" name="Sci. Rep.">
        <title>The genome of the diatom Chaetoceros tenuissimus carries an ancient integrated fragment of an extant virus.</title>
        <authorList>
            <person name="Hongo Y."/>
            <person name="Kimura K."/>
            <person name="Takaki Y."/>
            <person name="Yoshida Y."/>
            <person name="Baba S."/>
            <person name="Kobayashi G."/>
            <person name="Nagasaki K."/>
            <person name="Hano T."/>
            <person name="Tomaru Y."/>
        </authorList>
    </citation>
    <scope>NUCLEOTIDE SEQUENCE [LARGE SCALE GENOMIC DNA]</scope>
    <source>
        <strain evidence="1 2">NIES-3715</strain>
    </source>
</reference>
<protein>
    <recommendedName>
        <fullName evidence="3">Leucine-rich repeat domain-containing protein</fullName>
    </recommendedName>
</protein>
<dbReference type="InterPro" id="IPR026906">
    <property type="entry name" value="LRR_5"/>
</dbReference>
<evidence type="ECO:0008006" key="3">
    <source>
        <dbReference type="Google" id="ProtNLM"/>
    </source>
</evidence>
<dbReference type="InterPro" id="IPR032675">
    <property type="entry name" value="LRR_dom_sf"/>
</dbReference>
<dbReference type="SUPFAM" id="SSF52058">
    <property type="entry name" value="L domain-like"/>
    <property type="match status" value="1"/>
</dbReference>
<dbReference type="Pfam" id="PF13306">
    <property type="entry name" value="LRR_5"/>
    <property type="match status" value="1"/>
</dbReference>
<evidence type="ECO:0000313" key="2">
    <source>
        <dbReference type="Proteomes" id="UP001054902"/>
    </source>
</evidence>
<dbReference type="Proteomes" id="UP001054902">
    <property type="component" value="Unassembled WGS sequence"/>
</dbReference>
<sequence length="231" mass="26215">MVEHLIQVIYDGMNFCHASSRDALSSSEMRKLPAIHLTISEGVESIRSEKLSQMPNLKKVTMSNSIRSIAREAFIECYNLEEVEWSSNLAYIMDYAFCGCRALGKHFGSTDFLPPSCRFIGAHAFSYCESIKTIIIPEHTEVNVTSFNFSNLCNHPNGGLIQPDWVKFHQHDAFPLHALFAKTSIDQKSIMQHLCNDDPNLNSNIRWRLHNEKDSCGLTPINYLQANPYAD</sequence>
<keyword evidence="2" id="KW-1185">Reference proteome</keyword>
<dbReference type="Gene3D" id="3.80.10.10">
    <property type="entry name" value="Ribonuclease Inhibitor"/>
    <property type="match status" value="1"/>
</dbReference>